<evidence type="ECO:0000256" key="5">
    <source>
        <dbReference type="SAM" id="Phobius"/>
    </source>
</evidence>
<dbReference type="Gene3D" id="1.20.120.550">
    <property type="entry name" value="Membrane associated eicosanoid/glutathione metabolism-like domain"/>
    <property type="match status" value="1"/>
</dbReference>
<reference evidence="6" key="2">
    <citation type="submission" date="2023-01" db="EMBL/GenBank/DDBJ databases">
        <title>Draft genome sequence of Agaribacter marinus strain NBRC 110023.</title>
        <authorList>
            <person name="Sun Q."/>
            <person name="Mori K."/>
        </authorList>
    </citation>
    <scope>NUCLEOTIDE SEQUENCE</scope>
    <source>
        <strain evidence="6">NBRC 110023</strain>
    </source>
</reference>
<sequence length="137" mass="15215">MNATILVLAGYILWIMLLLVILATVRTAFSNKRTDKSLKFDPNGADLAGLGQRITRAHMNTVESFPFIGGVLLLAIATDSTVITNSLAFVLLAARIIQSCIHISSVDNRAITLRFIFFMIQLAICCFWLVRIIQKFV</sequence>
<reference evidence="6" key="1">
    <citation type="journal article" date="2014" name="Int. J. Syst. Evol. Microbiol.">
        <title>Complete genome sequence of Corynebacterium casei LMG S-19264T (=DSM 44701T), isolated from a smear-ripened cheese.</title>
        <authorList>
            <consortium name="US DOE Joint Genome Institute (JGI-PGF)"/>
            <person name="Walter F."/>
            <person name="Albersmeier A."/>
            <person name="Kalinowski J."/>
            <person name="Ruckert C."/>
        </authorList>
    </citation>
    <scope>NUCLEOTIDE SEQUENCE</scope>
    <source>
        <strain evidence="6">NBRC 110023</strain>
    </source>
</reference>
<keyword evidence="2 5" id="KW-0812">Transmembrane</keyword>
<feature type="transmembrane region" description="Helical" evidence="5">
    <location>
        <begin position="65"/>
        <end position="91"/>
    </location>
</feature>
<comment type="caution">
    <text evidence="6">The sequence shown here is derived from an EMBL/GenBank/DDBJ whole genome shotgun (WGS) entry which is preliminary data.</text>
</comment>
<evidence type="ECO:0000313" key="6">
    <source>
        <dbReference type="EMBL" id="GLR71876.1"/>
    </source>
</evidence>
<proteinExistence type="predicted"/>
<organism evidence="6 7">
    <name type="scientific">Agaribacter marinus</name>
    <dbReference type="NCBI Taxonomy" id="1431249"/>
    <lineage>
        <taxon>Bacteria</taxon>
        <taxon>Pseudomonadati</taxon>
        <taxon>Pseudomonadota</taxon>
        <taxon>Gammaproteobacteria</taxon>
        <taxon>Alteromonadales</taxon>
        <taxon>Alteromonadaceae</taxon>
        <taxon>Agaribacter</taxon>
    </lineage>
</organism>
<dbReference type="EMBL" id="BSOT01000006">
    <property type="protein sequence ID" value="GLR71876.1"/>
    <property type="molecule type" value="Genomic_DNA"/>
</dbReference>
<dbReference type="SUPFAM" id="SSF161084">
    <property type="entry name" value="MAPEG domain-like"/>
    <property type="match status" value="1"/>
</dbReference>
<feature type="transmembrane region" description="Helical" evidence="5">
    <location>
        <begin position="6"/>
        <end position="29"/>
    </location>
</feature>
<feature type="transmembrane region" description="Helical" evidence="5">
    <location>
        <begin position="111"/>
        <end position="130"/>
    </location>
</feature>
<dbReference type="InterPro" id="IPR023352">
    <property type="entry name" value="MAPEG-like_dom_sf"/>
</dbReference>
<keyword evidence="7" id="KW-1185">Reference proteome</keyword>
<comment type="subcellular location">
    <subcellularLocation>
        <location evidence="1">Membrane</location>
    </subcellularLocation>
</comment>
<dbReference type="RefSeq" id="WP_284218207.1">
    <property type="nucleotide sequence ID" value="NZ_BSOT01000006.1"/>
</dbReference>
<gene>
    <name evidence="6" type="ORF">GCM10007852_27840</name>
</gene>
<evidence type="ECO:0000256" key="1">
    <source>
        <dbReference type="ARBA" id="ARBA00004370"/>
    </source>
</evidence>
<dbReference type="AlphaFoldDB" id="A0AA37T1J6"/>
<evidence type="ECO:0008006" key="8">
    <source>
        <dbReference type="Google" id="ProtNLM"/>
    </source>
</evidence>
<name>A0AA37T1J6_9ALTE</name>
<keyword evidence="4 5" id="KW-0472">Membrane</keyword>
<protein>
    <recommendedName>
        <fullName evidence="8">MAPEG family protein</fullName>
    </recommendedName>
</protein>
<dbReference type="Proteomes" id="UP001156601">
    <property type="component" value="Unassembled WGS sequence"/>
</dbReference>
<evidence type="ECO:0000313" key="7">
    <source>
        <dbReference type="Proteomes" id="UP001156601"/>
    </source>
</evidence>
<dbReference type="InterPro" id="IPR001129">
    <property type="entry name" value="Membr-assoc_MAPEG"/>
</dbReference>
<evidence type="ECO:0000256" key="4">
    <source>
        <dbReference type="ARBA" id="ARBA00023136"/>
    </source>
</evidence>
<keyword evidence="3 5" id="KW-1133">Transmembrane helix</keyword>
<dbReference type="GO" id="GO:0016020">
    <property type="term" value="C:membrane"/>
    <property type="evidence" value="ECO:0007669"/>
    <property type="project" value="UniProtKB-SubCell"/>
</dbReference>
<accession>A0AA37T1J6</accession>
<dbReference type="Pfam" id="PF01124">
    <property type="entry name" value="MAPEG"/>
    <property type="match status" value="1"/>
</dbReference>
<evidence type="ECO:0000256" key="3">
    <source>
        <dbReference type="ARBA" id="ARBA00022989"/>
    </source>
</evidence>
<evidence type="ECO:0000256" key="2">
    <source>
        <dbReference type="ARBA" id="ARBA00022692"/>
    </source>
</evidence>